<dbReference type="EMBL" id="AWSO01001116">
    <property type="protein sequence ID" value="ESK85190.1"/>
    <property type="molecule type" value="Genomic_DNA"/>
</dbReference>
<dbReference type="AlphaFoldDB" id="V2WYE7"/>
<feature type="transmembrane region" description="Helical" evidence="1">
    <location>
        <begin position="37"/>
        <end position="58"/>
    </location>
</feature>
<organism evidence="2 3">
    <name type="scientific">Moniliophthora roreri (strain MCA 2997)</name>
    <name type="common">Cocoa frosty pod rot fungus</name>
    <name type="synonym">Crinipellis roreri</name>
    <dbReference type="NCBI Taxonomy" id="1381753"/>
    <lineage>
        <taxon>Eukaryota</taxon>
        <taxon>Fungi</taxon>
        <taxon>Dikarya</taxon>
        <taxon>Basidiomycota</taxon>
        <taxon>Agaricomycotina</taxon>
        <taxon>Agaricomycetes</taxon>
        <taxon>Agaricomycetidae</taxon>
        <taxon>Agaricales</taxon>
        <taxon>Marasmiineae</taxon>
        <taxon>Marasmiaceae</taxon>
        <taxon>Moniliophthora</taxon>
    </lineage>
</organism>
<evidence type="ECO:0000256" key="1">
    <source>
        <dbReference type="SAM" id="Phobius"/>
    </source>
</evidence>
<dbReference type="KEGG" id="mrr:Moror_17157"/>
<keyword evidence="1" id="KW-0472">Membrane</keyword>
<evidence type="ECO:0000313" key="3">
    <source>
        <dbReference type="Proteomes" id="UP000017559"/>
    </source>
</evidence>
<sequence length="150" mass="16262">MYDLKIPVSWPIAALGNDNHLDLNFKPEPENSKKRKITAAVLIPLLFIAAGILAYMKWQRKRTADKRKNFAQQVNKHMLTISVGWKSMSGRCSGGLMSSSSSFGAAVNQAGFGAGGGYTQPEMAQMQRTVGVGLIIFQAGSSVDLSLELE</sequence>
<comment type="caution">
    <text evidence="2">The sequence shown here is derived from an EMBL/GenBank/DDBJ whole genome shotgun (WGS) entry which is preliminary data.</text>
</comment>
<reference evidence="2 3" key="1">
    <citation type="journal article" date="2014" name="BMC Genomics">
        <title>Genome and secretome analysis of the hemibiotrophic fungal pathogen, Moniliophthora roreri, which causes frosty pod rot disease of cacao: mechanisms of the biotrophic and necrotrophic phases.</title>
        <authorList>
            <person name="Meinhardt L.W."/>
            <person name="Costa G.G.L."/>
            <person name="Thomazella D.P.T."/>
            <person name="Teixeira P.J.P.L."/>
            <person name="Carazzolle M.F."/>
            <person name="Schuster S.C."/>
            <person name="Carlson J.E."/>
            <person name="Guiltinan M.J."/>
            <person name="Mieczkowski P."/>
            <person name="Farmer A."/>
            <person name="Ramaraj T."/>
            <person name="Crozier J."/>
            <person name="Davis R.E."/>
            <person name="Shao J."/>
            <person name="Melnick R.L."/>
            <person name="Pereira G.A.G."/>
            <person name="Bailey B.A."/>
        </authorList>
    </citation>
    <scope>NUCLEOTIDE SEQUENCE [LARGE SCALE GENOMIC DNA]</scope>
    <source>
        <strain evidence="2 3">MCA 2997</strain>
    </source>
</reference>
<dbReference type="HOGENOM" id="CLU_1741027_0_0_1"/>
<dbReference type="OrthoDB" id="3363836at2759"/>
<keyword evidence="1" id="KW-0812">Transmembrane</keyword>
<dbReference type="Proteomes" id="UP000017559">
    <property type="component" value="Unassembled WGS sequence"/>
</dbReference>
<accession>V2WYE7</accession>
<name>V2WYE7_MONRO</name>
<keyword evidence="3" id="KW-1185">Reference proteome</keyword>
<gene>
    <name evidence="2" type="ORF">Moror_17157</name>
</gene>
<evidence type="ECO:0000313" key="2">
    <source>
        <dbReference type="EMBL" id="ESK85190.1"/>
    </source>
</evidence>
<protein>
    <submittedName>
        <fullName evidence="2">Uncharacterized protein</fullName>
    </submittedName>
</protein>
<proteinExistence type="predicted"/>
<keyword evidence="1" id="KW-1133">Transmembrane helix</keyword>